<evidence type="ECO:0008006" key="3">
    <source>
        <dbReference type="Google" id="ProtNLM"/>
    </source>
</evidence>
<gene>
    <name evidence="1" type="ORF">UA08_09299</name>
</gene>
<dbReference type="InterPro" id="IPR023214">
    <property type="entry name" value="HAD_sf"/>
</dbReference>
<dbReference type="SUPFAM" id="SSF48239">
    <property type="entry name" value="Terpenoid cyclases/Protein prenyltransferases"/>
    <property type="match status" value="1"/>
</dbReference>
<sequence length="485" mass="55539">MAIQKCQSTYTAIVLELFNVVVKTSLNELTVVPHLTYQSLICCSSTLQFQRNEISYAEYQRRLEAEWDLAPNVIDTMFAQVRGTMTVNTELLEQLRGLKTMMGGRLQIYAVSNASEKDHAYMRSLPVDWTIFDHIFTSTEMRMRKPELRCFRHVLQSISKSPHELIFIDTEPENVLTAQSLGMKGIKPKSAAEIEPILHNLLLDPLPRARSFLQQNAKRLHSICENGAIMKENFAQLLILEATGDKSLIELEHKHPSSSTWNFFIGTPLFTKSDFPDDLDTTSMATTVLGLEEKQAHRLLDRMLQYINQDGLISTFFTDRKNRVDPVVCVNVLALFYTYDRGYELAPTLEWIRQVVIKRAYLHGTPFYPNPEQFLFFLGRLLRHVSHLGGIFDELRQLLRERLKERLGLPADPIALVMRLITCNEMGIRDARGMKRLLDMQCVDGGWEPGAMYTYASKNISIGNRGVSTAFAISAIEGYRERFQM</sequence>
<dbReference type="SUPFAM" id="SSF56784">
    <property type="entry name" value="HAD-like"/>
    <property type="match status" value="1"/>
</dbReference>
<dbReference type="Gene3D" id="1.10.150.240">
    <property type="entry name" value="Putative phosphatase, domain 2"/>
    <property type="match status" value="1"/>
</dbReference>
<protein>
    <recommendedName>
        <fullName evidence="3">HAD-like protein</fullName>
    </recommendedName>
</protein>
<comment type="caution">
    <text evidence="1">The sequence shown here is derived from an EMBL/GenBank/DDBJ whole genome shotgun (WGS) entry which is preliminary data.</text>
</comment>
<dbReference type="AlphaFoldDB" id="A0A1Q5Q6G8"/>
<dbReference type="EMBL" id="LFMY01000021">
    <property type="protein sequence ID" value="OKL55439.1"/>
    <property type="molecule type" value="Genomic_DNA"/>
</dbReference>
<name>A0A1Q5Q6G8_TALAT</name>
<dbReference type="Gene3D" id="3.40.50.1000">
    <property type="entry name" value="HAD superfamily/HAD-like"/>
    <property type="match status" value="1"/>
</dbReference>
<evidence type="ECO:0000313" key="2">
    <source>
        <dbReference type="Proteomes" id="UP000214365"/>
    </source>
</evidence>
<dbReference type="InterPro" id="IPR008930">
    <property type="entry name" value="Terpenoid_cyclase/PrenylTrfase"/>
</dbReference>
<dbReference type="GeneID" id="31009055"/>
<dbReference type="InterPro" id="IPR036412">
    <property type="entry name" value="HAD-like_sf"/>
</dbReference>
<dbReference type="Proteomes" id="UP000214365">
    <property type="component" value="Unassembled WGS sequence"/>
</dbReference>
<keyword evidence="2" id="KW-1185">Reference proteome</keyword>
<dbReference type="PANTHER" id="PTHR43611:SF3">
    <property type="entry name" value="FLAVIN MONONUCLEOTIDE HYDROLASE 1, CHLOROPLATIC"/>
    <property type="match status" value="1"/>
</dbReference>
<accession>A0A1Q5Q6G8</accession>
<dbReference type="PANTHER" id="PTHR43611">
    <property type="entry name" value="ALPHA-D-GLUCOSE 1-PHOSPHATE PHOSPHATASE"/>
    <property type="match status" value="1"/>
</dbReference>
<organism evidence="1 2">
    <name type="scientific">Talaromyces atroroseus</name>
    <dbReference type="NCBI Taxonomy" id="1441469"/>
    <lineage>
        <taxon>Eukaryota</taxon>
        <taxon>Fungi</taxon>
        <taxon>Dikarya</taxon>
        <taxon>Ascomycota</taxon>
        <taxon>Pezizomycotina</taxon>
        <taxon>Eurotiomycetes</taxon>
        <taxon>Eurotiomycetidae</taxon>
        <taxon>Eurotiales</taxon>
        <taxon>Trichocomaceae</taxon>
        <taxon>Talaromyces</taxon>
        <taxon>Talaromyces sect. Trachyspermi</taxon>
    </lineage>
</organism>
<evidence type="ECO:0000313" key="1">
    <source>
        <dbReference type="EMBL" id="OKL55439.1"/>
    </source>
</evidence>
<dbReference type="InterPro" id="IPR023198">
    <property type="entry name" value="PGP-like_dom2"/>
</dbReference>
<reference evidence="1 2" key="1">
    <citation type="submission" date="2015-06" db="EMBL/GenBank/DDBJ databases">
        <title>Talaromyces atroroseus IBT 11181 draft genome.</title>
        <authorList>
            <person name="Rasmussen K.B."/>
            <person name="Rasmussen S."/>
            <person name="Petersen B."/>
            <person name="Sicheritz-Ponten T."/>
            <person name="Mortensen U.H."/>
            <person name="Thrane U."/>
        </authorList>
    </citation>
    <scope>NUCLEOTIDE SEQUENCE [LARGE SCALE GENOMIC DNA]</scope>
    <source>
        <strain evidence="1 2">IBT 11181</strain>
    </source>
</reference>
<proteinExistence type="predicted"/>
<dbReference type="RefSeq" id="XP_020115560.1">
    <property type="nucleotide sequence ID" value="XM_020265227.1"/>
</dbReference>
<dbReference type="STRING" id="1441469.A0A1Q5Q6G8"/>
<dbReference type="OrthoDB" id="2012566at2759"/>